<feature type="domain" description="SGNH hydrolase-type esterase" evidence="2">
    <location>
        <begin position="56"/>
        <end position="234"/>
    </location>
</feature>
<evidence type="ECO:0000313" key="3">
    <source>
        <dbReference type="EMBL" id="GAA4397229.1"/>
    </source>
</evidence>
<evidence type="ECO:0000259" key="2">
    <source>
        <dbReference type="Pfam" id="PF13472"/>
    </source>
</evidence>
<feature type="region of interest" description="Disordered" evidence="1">
    <location>
        <begin position="248"/>
        <end position="267"/>
    </location>
</feature>
<dbReference type="PANTHER" id="PTHR30383">
    <property type="entry name" value="THIOESTERASE 1/PROTEASE 1/LYSOPHOSPHOLIPASE L1"/>
    <property type="match status" value="1"/>
</dbReference>
<dbReference type="Proteomes" id="UP001500635">
    <property type="component" value="Unassembled WGS sequence"/>
</dbReference>
<keyword evidence="3" id="KW-0378">Hydrolase</keyword>
<dbReference type="InterPro" id="IPR051532">
    <property type="entry name" value="Ester_Hydrolysis_Enzymes"/>
</dbReference>
<dbReference type="Pfam" id="PF13472">
    <property type="entry name" value="Lipase_GDSL_2"/>
    <property type="match status" value="1"/>
</dbReference>
<dbReference type="Gene3D" id="3.40.50.1110">
    <property type="entry name" value="SGNH hydrolase"/>
    <property type="match status" value="1"/>
</dbReference>
<name>A0ABP8JXG5_9ACTN</name>
<accession>A0ABP8JXG5</accession>
<keyword evidence="4" id="KW-1185">Reference proteome</keyword>
<comment type="caution">
    <text evidence="3">The sequence shown here is derived from an EMBL/GenBank/DDBJ whole genome shotgun (WGS) entry which is preliminary data.</text>
</comment>
<sequence>MTWAVYTFLTEQAKQARTVIPHRTDRAPSKDGVYIPGQHSVERLSAAHPAAIRLMIFGDSTACGLGCNDAEETPGVRLARGVAEATGQRVQLSTKAIVGATSRGLGGQIDAMLVAGPPPTVAVILIGANDVTAMNGIEASARRLGRGVRKLRAEGSAVVVGTCPDIGVISAIPQPLRSLIRRYGLRLAARQRAHVKAAGGRPVPLSLLATQFLQAPERMLSADHFHPSAEGYALAAEELLPAVLEGVGEQKEPVPGPEPVAPRDEERLTTRVVRAMRGVRPDPMDHTDPLESHTS</sequence>
<reference evidence="4" key="1">
    <citation type="journal article" date="2019" name="Int. J. Syst. Evol. Microbiol.">
        <title>The Global Catalogue of Microorganisms (GCM) 10K type strain sequencing project: providing services to taxonomists for standard genome sequencing and annotation.</title>
        <authorList>
            <consortium name="The Broad Institute Genomics Platform"/>
            <consortium name="The Broad Institute Genome Sequencing Center for Infectious Disease"/>
            <person name="Wu L."/>
            <person name="Ma J."/>
        </authorList>
    </citation>
    <scope>NUCLEOTIDE SEQUENCE [LARGE SCALE GENOMIC DNA]</scope>
    <source>
        <strain evidence="4">JCM 17688</strain>
    </source>
</reference>
<dbReference type="GO" id="GO:0016787">
    <property type="term" value="F:hydrolase activity"/>
    <property type="evidence" value="ECO:0007669"/>
    <property type="project" value="UniProtKB-KW"/>
</dbReference>
<evidence type="ECO:0000313" key="4">
    <source>
        <dbReference type="Proteomes" id="UP001500635"/>
    </source>
</evidence>
<feature type="compositionally biased region" description="Basic and acidic residues" evidence="1">
    <location>
        <begin position="279"/>
        <end position="295"/>
    </location>
</feature>
<dbReference type="InterPro" id="IPR036514">
    <property type="entry name" value="SGNH_hydro_sf"/>
</dbReference>
<evidence type="ECO:0000256" key="1">
    <source>
        <dbReference type="SAM" id="MobiDB-lite"/>
    </source>
</evidence>
<dbReference type="CDD" id="cd01836">
    <property type="entry name" value="FeeA_FeeB_like"/>
    <property type="match status" value="1"/>
</dbReference>
<dbReference type="PANTHER" id="PTHR30383:SF5">
    <property type="entry name" value="SGNH HYDROLASE-TYPE ESTERASE DOMAIN-CONTAINING PROTEIN"/>
    <property type="match status" value="1"/>
</dbReference>
<feature type="region of interest" description="Disordered" evidence="1">
    <location>
        <begin position="274"/>
        <end position="295"/>
    </location>
</feature>
<dbReference type="SUPFAM" id="SSF52266">
    <property type="entry name" value="SGNH hydrolase"/>
    <property type="match status" value="1"/>
</dbReference>
<protein>
    <submittedName>
        <fullName evidence="3">SGNH/GDSL hydrolase family protein</fullName>
    </submittedName>
</protein>
<proteinExistence type="predicted"/>
<dbReference type="InterPro" id="IPR013830">
    <property type="entry name" value="SGNH_hydro"/>
</dbReference>
<gene>
    <name evidence="3" type="ORF">GCM10023147_32380</name>
</gene>
<dbReference type="EMBL" id="BAABFR010000054">
    <property type="protein sequence ID" value="GAA4397229.1"/>
    <property type="molecule type" value="Genomic_DNA"/>
</dbReference>
<organism evidence="3 4">
    <name type="scientific">Tsukamurella soli</name>
    <dbReference type="NCBI Taxonomy" id="644556"/>
    <lineage>
        <taxon>Bacteria</taxon>
        <taxon>Bacillati</taxon>
        <taxon>Actinomycetota</taxon>
        <taxon>Actinomycetes</taxon>
        <taxon>Mycobacteriales</taxon>
        <taxon>Tsukamurellaceae</taxon>
        <taxon>Tsukamurella</taxon>
    </lineage>
</organism>